<proteinExistence type="predicted"/>
<gene>
    <name evidence="1" type="ORF">MmTuc01_1415</name>
</gene>
<evidence type="ECO:0000313" key="2">
    <source>
        <dbReference type="Proteomes" id="UP000011718"/>
    </source>
</evidence>
<accession>M1QIJ2</accession>
<evidence type="ECO:0000313" key="1">
    <source>
        <dbReference type="EMBL" id="AGF96789.1"/>
    </source>
</evidence>
<dbReference type="AlphaFoldDB" id="M1QIJ2"/>
<organism evidence="1 2">
    <name type="scientific">Methanosarcina mazei Tuc01</name>
    <dbReference type="NCBI Taxonomy" id="1236903"/>
    <lineage>
        <taxon>Archaea</taxon>
        <taxon>Methanobacteriati</taxon>
        <taxon>Methanobacteriota</taxon>
        <taxon>Stenosarchaea group</taxon>
        <taxon>Methanomicrobia</taxon>
        <taxon>Methanosarcinales</taxon>
        <taxon>Methanosarcinaceae</taxon>
        <taxon>Methanosarcina</taxon>
    </lineage>
</organism>
<dbReference type="KEGG" id="mmaz:MmTuc01_1415"/>
<dbReference type="HOGENOM" id="CLU_3163138_0_0_2"/>
<dbReference type="BioCyc" id="MMAZ1236903:G139K-1355-MONOMER"/>
<sequence>MNVLWKTLQDISLFSLRNPDISRGLQGLNQFLFIFHMYKTFVNFKSI</sequence>
<dbReference type="Proteomes" id="UP000011718">
    <property type="component" value="Chromosome"/>
</dbReference>
<reference evidence="1 2" key="1">
    <citation type="journal article" date="2013" name="Genome Announc.">
        <title>Complete Genome of a Methanosarcina mazei Strain Isolated from Sediment Samples from an Amazonian Flooded Area.</title>
        <authorList>
            <person name="Assis das Gracas D."/>
            <person name="Thiago Juca Ramos R."/>
            <person name="Vieira Araujo A.C."/>
            <person name="Zahlouth R."/>
            <person name="Ribeiro Carneiro A."/>
            <person name="Souza Lopes T."/>
            <person name="Azevedo Barauna R."/>
            <person name="Azevedo V."/>
            <person name="Cruz Schneider M.P."/>
            <person name="Pellizari V.H."/>
            <person name="Silva A."/>
        </authorList>
    </citation>
    <scope>NUCLEOTIDE SEQUENCE [LARGE SCALE GENOMIC DNA]</scope>
    <source>
        <strain evidence="1 2">Tuc01</strain>
    </source>
</reference>
<name>M1QIJ2_METMZ</name>
<dbReference type="EMBL" id="CP004144">
    <property type="protein sequence ID" value="AGF96789.1"/>
    <property type="molecule type" value="Genomic_DNA"/>
</dbReference>
<protein>
    <submittedName>
        <fullName evidence="1">Uncharacterized protein</fullName>
    </submittedName>
</protein>